<evidence type="ECO:0000256" key="7">
    <source>
        <dbReference type="ARBA" id="ARBA00023136"/>
    </source>
</evidence>
<dbReference type="Proteomes" id="UP000215914">
    <property type="component" value="Chromosome 9"/>
</dbReference>
<gene>
    <name evidence="8" type="ORF">HannXRQ_Chr09g0256571</name>
</gene>
<keyword evidence="5" id="KW-1133">Transmembrane helix</keyword>
<dbReference type="Gene3D" id="3.90.550.10">
    <property type="entry name" value="Spore Coat Polysaccharide Biosynthesis Protein SpsA, Chain A"/>
    <property type="match status" value="1"/>
</dbReference>
<dbReference type="EMBL" id="CM007898">
    <property type="protein sequence ID" value="OTG15089.1"/>
    <property type="molecule type" value="Genomic_DNA"/>
</dbReference>
<sequence length="101" mass="11410">MTSSISLVADNHILDCWYMAYKAIEDAGGWKARTAMEDMDLAVWASLKGWKYVFVGDLEVTSLLLGETSCPLCILLCKEKNSTRDHHFYCVIFPNLACTLR</sequence>
<keyword evidence="7" id="KW-0472">Membrane</keyword>
<dbReference type="STRING" id="4232.A0A251TWF2"/>
<accession>A0A251TWF2</accession>
<comment type="subcellular location">
    <subcellularLocation>
        <location evidence="1">Golgi apparatus membrane</location>
    </subcellularLocation>
</comment>
<dbReference type="PANTHER" id="PTHR32044:SF64">
    <property type="entry name" value="OS09G0572500 PROTEIN"/>
    <property type="match status" value="1"/>
</dbReference>
<dbReference type="InterPro" id="IPR029044">
    <property type="entry name" value="Nucleotide-diphossugar_trans"/>
</dbReference>
<keyword evidence="2" id="KW-0328">Glycosyltransferase</keyword>
<organism evidence="8 9">
    <name type="scientific">Helianthus annuus</name>
    <name type="common">Common sunflower</name>
    <dbReference type="NCBI Taxonomy" id="4232"/>
    <lineage>
        <taxon>Eukaryota</taxon>
        <taxon>Viridiplantae</taxon>
        <taxon>Streptophyta</taxon>
        <taxon>Embryophyta</taxon>
        <taxon>Tracheophyta</taxon>
        <taxon>Spermatophyta</taxon>
        <taxon>Magnoliopsida</taxon>
        <taxon>eudicotyledons</taxon>
        <taxon>Gunneridae</taxon>
        <taxon>Pentapetalae</taxon>
        <taxon>asterids</taxon>
        <taxon>campanulids</taxon>
        <taxon>Asterales</taxon>
        <taxon>Asteraceae</taxon>
        <taxon>Asteroideae</taxon>
        <taxon>Heliantheae alliance</taxon>
        <taxon>Heliantheae</taxon>
        <taxon>Helianthus</taxon>
    </lineage>
</organism>
<protein>
    <submittedName>
        <fullName evidence="8">Putative nucleotide-diphospho-sugar transferase</fullName>
    </submittedName>
</protein>
<evidence type="ECO:0000313" key="8">
    <source>
        <dbReference type="EMBL" id="OTG15089.1"/>
    </source>
</evidence>
<evidence type="ECO:0000256" key="5">
    <source>
        <dbReference type="ARBA" id="ARBA00022989"/>
    </source>
</evidence>
<dbReference type="PANTHER" id="PTHR32044">
    <property type="entry name" value="GLUCOMANNAN 4-BETA-MANNOSYLTRANSFERASE 9"/>
    <property type="match status" value="1"/>
</dbReference>
<evidence type="ECO:0000313" key="9">
    <source>
        <dbReference type="Proteomes" id="UP000215914"/>
    </source>
</evidence>
<dbReference type="GO" id="GO:0000139">
    <property type="term" value="C:Golgi membrane"/>
    <property type="evidence" value="ECO:0007669"/>
    <property type="project" value="UniProtKB-SubCell"/>
</dbReference>
<evidence type="ECO:0000256" key="3">
    <source>
        <dbReference type="ARBA" id="ARBA00022679"/>
    </source>
</evidence>
<dbReference type="SUPFAM" id="SSF53448">
    <property type="entry name" value="Nucleotide-diphospho-sugar transferases"/>
    <property type="match status" value="1"/>
</dbReference>
<reference evidence="9" key="1">
    <citation type="journal article" date="2017" name="Nature">
        <title>The sunflower genome provides insights into oil metabolism, flowering and Asterid evolution.</title>
        <authorList>
            <person name="Badouin H."/>
            <person name="Gouzy J."/>
            <person name="Grassa C.J."/>
            <person name="Murat F."/>
            <person name="Staton S.E."/>
            <person name="Cottret L."/>
            <person name="Lelandais-Briere C."/>
            <person name="Owens G.L."/>
            <person name="Carrere S."/>
            <person name="Mayjonade B."/>
            <person name="Legrand L."/>
            <person name="Gill N."/>
            <person name="Kane N.C."/>
            <person name="Bowers J.E."/>
            <person name="Hubner S."/>
            <person name="Bellec A."/>
            <person name="Berard A."/>
            <person name="Berges H."/>
            <person name="Blanchet N."/>
            <person name="Boniface M.C."/>
            <person name="Brunel D."/>
            <person name="Catrice O."/>
            <person name="Chaidir N."/>
            <person name="Claudel C."/>
            <person name="Donnadieu C."/>
            <person name="Faraut T."/>
            <person name="Fievet G."/>
            <person name="Helmstetter N."/>
            <person name="King M."/>
            <person name="Knapp S.J."/>
            <person name="Lai Z."/>
            <person name="Le Paslier M.C."/>
            <person name="Lippi Y."/>
            <person name="Lorenzon L."/>
            <person name="Mandel J.R."/>
            <person name="Marage G."/>
            <person name="Marchand G."/>
            <person name="Marquand E."/>
            <person name="Bret-Mestries E."/>
            <person name="Morien E."/>
            <person name="Nambeesan S."/>
            <person name="Nguyen T."/>
            <person name="Pegot-Espagnet P."/>
            <person name="Pouilly N."/>
            <person name="Raftis F."/>
            <person name="Sallet E."/>
            <person name="Schiex T."/>
            <person name="Thomas J."/>
            <person name="Vandecasteele C."/>
            <person name="Vares D."/>
            <person name="Vear F."/>
            <person name="Vautrin S."/>
            <person name="Crespi M."/>
            <person name="Mangin B."/>
            <person name="Burke J.M."/>
            <person name="Salse J."/>
            <person name="Munos S."/>
            <person name="Vincourt P."/>
            <person name="Rieseberg L.H."/>
            <person name="Langlade N.B."/>
        </authorList>
    </citation>
    <scope>NUCLEOTIDE SEQUENCE [LARGE SCALE GENOMIC DNA]</scope>
    <source>
        <strain evidence="9">cv. SF193</strain>
    </source>
</reference>
<dbReference type="AlphaFoldDB" id="A0A251TWF2"/>
<proteinExistence type="predicted"/>
<keyword evidence="9" id="KW-1185">Reference proteome</keyword>
<name>A0A251TWF2_HELAN</name>
<evidence type="ECO:0000256" key="2">
    <source>
        <dbReference type="ARBA" id="ARBA00022676"/>
    </source>
</evidence>
<dbReference type="GO" id="GO:0016757">
    <property type="term" value="F:glycosyltransferase activity"/>
    <property type="evidence" value="ECO:0007669"/>
    <property type="project" value="UniProtKB-KW"/>
</dbReference>
<evidence type="ECO:0000256" key="1">
    <source>
        <dbReference type="ARBA" id="ARBA00004394"/>
    </source>
</evidence>
<keyword evidence="6" id="KW-0333">Golgi apparatus</keyword>
<evidence type="ECO:0000256" key="6">
    <source>
        <dbReference type="ARBA" id="ARBA00023034"/>
    </source>
</evidence>
<dbReference type="InParanoid" id="A0A251TWF2"/>
<keyword evidence="4" id="KW-0812">Transmembrane</keyword>
<evidence type="ECO:0000256" key="4">
    <source>
        <dbReference type="ARBA" id="ARBA00022692"/>
    </source>
</evidence>
<keyword evidence="3 8" id="KW-0808">Transferase</keyword>